<dbReference type="Proteomes" id="UP001596108">
    <property type="component" value="Unassembled WGS sequence"/>
</dbReference>
<organism evidence="2 3">
    <name type="scientific">Cohnella yongneupensis</name>
    <dbReference type="NCBI Taxonomy" id="425006"/>
    <lineage>
        <taxon>Bacteria</taxon>
        <taxon>Bacillati</taxon>
        <taxon>Bacillota</taxon>
        <taxon>Bacilli</taxon>
        <taxon>Bacillales</taxon>
        <taxon>Paenibacillaceae</taxon>
        <taxon>Cohnella</taxon>
    </lineage>
</organism>
<proteinExistence type="predicted"/>
<dbReference type="RefSeq" id="WP_378114056.1">
    <property type="nucleotide sequence ID" value="NZ_JBHSNC010000057.1"/>
</dbReference>
<keyword evidence="3" id="KW-1185">Reference proteome</keyword>
<feature type="region of interest" description="Disordered" evidence="1">
    <location>
        <begin position="36"/>
        <end position="83"/>
    </location>
</feature>
<protein>
    <submittedName>
        <fullName evidence="2">Uncharacterized protein</fullName>
    </submittedName>
</protein>
<reference evidence="3" key="1">
    <citation type="journal article" date="2019" name="Int. J. Syst. Evol. Microbiol.">
        <title>The Global Catalogue of Microorganisms (GCM) 10K type strain sequencing project: providing services to taxonomists for standard genome sequencing and annotation.</title>
        <authorList>
            <consortium name="The Broad Institute Genomics Platform"/>
            <consortium name="The Broad Institute Genome Sequencing Center for Infectious Disease"/>
            <person name="Wu L."/>
            <person name="Ma J."/>
        </authorList>
    </citation>
    <scope>NUCLEOTIDE SEQUENCE [LARGE SCALE GENOMIC DNA]</scope>
    <source>
        <strain evidence="3">CGMCC 1.18578</strain>
    </source>
</reference>
<feature type="compositionally biased region" description="Polar residues" evidence="1">
    <location>
        <begin position="36"/>
        <end position="46"/>
    </location>
</feature>
<feature type="compositionally biased region" description="Polar residues" evidence="1">
    <location>
        <begin position="56"/>
        <end position="78"/>
    </location>
</feature>
<dbReference type="EMBL" id="JBHSNC010000057">
    <property type="protein sequence ID" value="MFC5532085.1"/>
    <property type="molecule type" value="Genomic_DNA"/>
</dbReference>
<dbReference type="InterPro" id="IPR020534">
    <property type="entry name" value="Uncharacterised_YqxA"/>
</dbReference>
<evidence type="ECO:0000313" key="3">
    <source>
        <dbReference type="Proteomes" id="UP001596108"/>
    </source>
</evidence>
<evidence type="ECO:0000256" key="1">
    <source>
        <dbReference type="SAM" id="MobiDB-lite"/>
    </source>
</evidence>
<evidence type="ECO:0000313" key="2">
    <source>
        <dbReference type="EMBL" id="MFC5532085.1"/>
    </source>
</evidence>
<name>A0ABW0R4H7_9BACL</name>
<comment type="caution">
    <text evidence="2">The sequence shown here is derived from an EMBL/GenBank/DDBJ whole genome shotgun (WGS) entry which is preliminary data.</text>
</comment>
<sequence length="133" mass="14336">MRRETFKLLVLAAIVAFAVLYGMELSSKGIESVNGKYQSVGDSSTGDPEATDEWTLPSNERSVKQPTASKRQSSNTDGLSDLNDFDEELYGIPRNDHKPLVDRVSGATAGVLHDLSKGGIKFVVSIFNKATGS</sequence>
<accession>A0ABW0R4H7</accession>
<gene>
    <name evidence="2" type="ORF">ACFPQ4_21925</name>
</gene>
<dbReference type="Pfam" id="PF12438">
    <property type="entry name" value="DUF3679"/>
    <property type="match status" value="1"/>
</dbReference>